<evidence type="ECO:0000256" key="9">
    <source>
        <dbReference type="SAM" id="Phobius"/>
    </source>
</evidence>
<comment type="subcellular location">
    <subcellularLocation>
        <location evidence="1">Membrane</location>
        <topology evidence="1">Multi-pass membrane protein</topology>
    </subcellularLocation>
</comment>
<dbReference type="GO" id="GO:0015743">
    <property type="term" value="P:malate transport"/>
    <property type="evidence" value="ECO:0007669"/>
    <property type="project" value="InterPro"/>
</dbReference>
<proteinExistence type="inferred from homology"/>
<feature type="transmembrane region" description="Helical" evidence="9">
    <location>
        <begin position="82"/>
        <end position="101"/>
    </location>
</feature>
<keyword evidence="5 9" id="KW-1133">Transmembrane helix</keyword>
<evidence type="ECO:0000256" key="3">
    <source>
        <dbReference type="ARBA" id="ARBA00022448"/>
    </source>
</evidence>
<keyword evidence="6" id="KW-0406">Ion transport</keyword>
<keyword evidence="8" id="KW-0407">Ion channel</keyword>
<evidence type="ECO:0000256" key="6">
    <source>
        <dbReference type="ARBA" id="ARBA00023065"/>
    </source>
</evidence>
<dbReference type="RefSeq" id="XP_021278600.1">
    <property type="nucleotide sequence ID" value="XM_021422925.1"/>
</dbReference>
<keyword evidence="7 9" id="KW-0472">Membrane</keyword>
<evidence type="ECO:0000256" key="4">
    <source>
        <dbReference type="ARBA" id="ARBA00022692"/>
    </source>
</evidence>
<feature type="transmembrane region" description="Helical" evidence="9">
    <location>
        <begin position="134"/>
        <end position="153"/>
    </location>
</feature>
<accession>A0A6J0ZV71</accession>
<name>A0A6J0ZV71_9ROSI</name>
<feature type="transmembrane region" description="Helical" evidence="9">
    <location>
        <begin position="51"/>
        <end position="70"/>
    </location>
</feature>
<feature type="transmembrane region" description="Helical" evidence="9">
    <location>
        <begin position="191"/>
        <end position="213"/>
    </location>
</feature>
<dbReference type="Pfam" id="PF11744">
    <property type="entry name" value="ALMT"/>
    <property type="match status" value="1"/>
</dbReference>
<dbReference type="InterPro" id="IPR020966">
    <property type="entry name" value="ALMT"/>
</dbReference>
<dbReference type="GO" id="GO:0034220">
    <property type="term" value="P:monoatomic ion transmembrane transport"/>
    <property type="evidence" value="ECO:0007669"/>
    <property type="project" value="UniProtKB-KW"/>
</dbReference>
<reference evidence="11" key="1">
    <citation type="submission" date="2025-08" db="UniProtKB">
        <authorList>
            <consortium name="RefSeq"/>
        </authorList>
    </citation>
    <scope>IDENTIFICATION</scope>
    <source>
        <tissue evidence="11">Leaf</tissue>
    </source>
</reference>
<keyword evidence="10" id="KW-1185">Reference proteome</keyword>
<gene>
    <name evidence="11" type="primary">LOC110412394</name>
</gene>
<dbReference type="OrthoDB" id="832374at2759"/>
<evidence type="ECO:0000256" key="8">
    <source>
        <dbReference type="ARBA" id="ARBA00023303"/>
    </source>
</evidence>
<evidence type="ECO:0000256" key="7">
    <source>
        <dbReference type="ARBA" id="ARBA00023136"/>
    </source>
</evidence>
<keyword evidence="4 9" id="KW-0812">Transmembrane</keyword>
<dbReference type="GeneID" id="110412394"/>
<evidence type="ECO:0000313" key="10">
    <source>
        <dbReference type="Proteomes" id="UP000504621"/>
    </source>
</evidence>
<evidence type="ECO:0000256" key="1">
    <source>
        <dbReference type="ARBA" id="ARBA00004141"/>
    </source>
</evidence>
<dbReference type="AlphaFoldDB" id="A0A6J0ZV71"/>
<evidence type="ECO:0000256" key="2">
    <source>
        <dbReference type="ARBA" id="ARBA00007079"/>
    </source>
</evidence>
<protein>
    <submittedName>
        <fullName evidence="11">Aluminum-activated malate transporter 2-like</fullName>
    </submittedName>
</protein>
<dbReference type="PANTHER" id="PTHR31086">
    <property type="entry name" value="ALUMINUM-ACTIVATED MALATE TRANSPORTER 10"/>
    <property type="match status" value="1"/>
</dbReference>
<organism evidence="10 11">
    <name type="scientific">Herrania umbratica</name>
    <dbReference type="NCBI Taxonomy" id="108875"/>
    <lineage>
        <taxon>Eukaryota</taxon>
        <taxon>Viridiplantae</taxon>
        <taxon>Streptophyta</taxon>
        <taxon>Embryophyta</taxon>
        <taxon>Tracheophyta</taxon>
        <taxon>Spermatophyta</taxon>
        <taxon>Magnoliopsida</taxon>
        <taxon>eudicotyledons</taxon>
        <taxon>Gunneridae</taxon>
        <taxon>Pentapetalae</taxon>
        <taxon>rosids</taxon>
        <taxon>malvids</taxon>
        <taxon>Malvales</taxon>
        <taxon>Malvaceae</taxon>
        <taxon>Byttnerioideae</taxon>
        <taxon>Herrania</taxon>
    </lineage>
</organism>
<evidence type="ECO:0000256" key="5">
    <source>
        <dbReference type="ARBA" id="ARBA00022989"/>
    </source>
</evidence>
<feature type="transmembrane region" description="Helical" evidence="9">
    <location>
        <begin position="160"/>
        <end position="179"/>
    </location>
</feature>
<feature type="transmembrane region" description="Helical" evidence="9">
    <location>
        <begin position="108"/>
        <end position="128"/>
    </location>
</feature>
<dbReference type="GO" id="GO:0016020">
    <property type="term" value="C:membrane"/>
    <property type="evidence" value="ECO:0007669"/>
    <property type="project" value="UniProtKB-SubCell"/>
</dbReference>
<sequence>MPSPDQEINPGPFSYGRHLLKALLPSKTWNNRVVELARKAKNLGKDDPRKVVHSLKVALALTLVSLFYYFKPLYNGFGVNAIWAVLTVVFVLEFSVGATLGKGLNRMLATLLAAALGIGAHNLAVLFGKTGEPILLSFFVFVVGASVTFLRFLPEMKVKYDFGLMVFILTFCLISILSYREELLIMALQRLLTIVVGSCAAIFVSIFIFPVWIGEDLHNLVAVNLEKLGTFLEGFGAEYFSEPQEGVSIQEKPFLRRYKSVLTSQESEENMASLATWEPRHGRFRFRHPWKQYRKVGDLTRECAYKIEALNSYLNSKNQTSFEIRSRIQEPCTMISLATGKALKDLASAMQEMVQSSSVDSHISNSKIAAENLKALIKSGLWEGVELVETIPATAVVSLLLDLVVCAEKIAEVVHQLASLAHFKSNMTAERSQSIGRSTIQPTSNIDPRENHVINIVE</sequence>
<dbReference type="Proteomes" id="UP000504621">
    <property type="component" value="Unplaced"/>
</dbReference>
<keyword evidence="3" id="KW-0813">Transport</keyword>
<evidence type="ECO:0000313" key="11">
    <source>
        <dbReference type="RefSeq" id="XP_021278600.1"/>
    </source>
</evidence>
<comment type="similarity">
    <text evidence="2">Belongs to the aromatic acid exporter (TC 2.A.85) family.</text>
</comment>